<sequence>MRPPWHCTKIARMLQLLFLHEVCTSRSTLVRVQADKGLTAHPVYRIRVHLSIRQLSAQVLMLSTHQHQETRVRLTTKISTTGAARSCSTSAVRAHQCILAGPERQHGGTEERGKFKMDFVSILSLSTHCRPSAEFKIWIYFWMNSLAEPVSELLRRSHLIRPHWVNFPIACDGICWNIQWLCECARCTERCSYAASGLGIFIS</sequence>
<proteinExistence type="predicted"/>
<gene>
    <name evidence="2" type="ORF">GALMADRAFT_812565</name>
</gene>
<evidence type="ECO:0000313" key="3">
    <source>
        <dbReference type="Proteomes" id="UP000027222"/>
    </source>
</evidence>
<name>A0A067SVU6_GALM3</name>
<feature type="signal peptide" evidence="1">
    <location>
        <begin position="1"/>
        <end position="25"/>
    </location>
</feature>
<dbReference type="EMBL" id="KL142395">
    <property type="protein sequence ID" value="KDR70888.1"/>
    <property type="molecule type" value="Genomic_DNA"/>
</dbReference>
<protein>
    <recommendedName>
        <fullName evidence="4">Secreted protein</fullName>
    </recommendedName>
</protein>
<accession>A0A067SVU6</accession>
<keyword evidence="1" id="KW-0732">Signal</keyword>
<dbReference type="AlphaFoldDB" id="A0A067SVU6"/>
<reference evidence="3" key="1">
    <citation type="journal article" date="2014" name="Proc. Natl. Acad. Sci. U.S.A.">
        <title>Extensive sampling of basidiomycete genomes demonstrates inadequacy of the white-rot/brown-rot paradigm for wood decay fungi.</title>
        <authorList>
            <person name="Riley R."/>
            <person name="Salamov A.A."/>
            <person name="Brown D.W."/>
            <person name="Nagy L.G."/>
            <person name="Floudas D."/>
            <person name="Held B.W."/>
            <person name="Levasseur A."/>
            <person name="Lombard V."/>
            <person name="Morin E."/>
            <person name="Otillar R."/>
            <person name="Lindquist E.A."/>
            <person name="Sun H."/>
            <person name="LaButti K.M."/>
            <person name="Schmutz J."/>
            <person name="Jabbour D."/>
            <person name="Luo H."/>
            <person name="Baker S.E."/>
            <person name="Pisabarro A.G."/>
            <person name="Walton J.D."/>
            <person name="Blanchette R.A."/>
            <person name="Henrissat B."/>
            <person name="Martin F."/>
            <person name="Cullen D."/>
            <person name="Hibbett D.S."/>
            <person name="Grigoriev I.V."/>
        </authorList>
    </citation>
    <scope>NUCLEOTIDE SEQUENCE [LARGE SCALE GENOMIC DNA]</scope>
    <source>
        <strain evidence="3">CBS 339.88</strain>
    </source>
</reference>
<evidence type="ECO:0000256" key="1">
    <source>
        <dbReference type="SAM" id="SignalP"/>
    </source>
</evidence>
<keyword evidence="3" id="KW-1185">Reference proteome</keyword>
<feature type="chain" id="PRO_5001646199" description="Secreted protein" evidence="1">
    <location>
        <begin position="26"/>
        <end position="203"/>
    </location>
</feature>
<dbReference type="HOGENOM" id="CLU_1349014_0_0_1"/>
<evidence type="ECO:0008006" key="4">
    <source>
        <dbReference type="Google" id="ProtNLM"/>
    </source>
</evidence>
<dbReference type="Proteomes" id="UP000027222">
    <property type="component" value="Unassembled WGS sequence"/>
</dbReference>
<evidence type="ECO:0000313" key="2">
    <source>
        <dbReference type="EMBL" id="KDR70888.1"/>
    </source>
</evidence>
<organism evidence="2 3">
    <name type="scientific">Galerina marginata (strain CBS 339.88)</name>
    <dbReference type="NCBI Taxonomy" id="685588"/>
    <lineage>
        <taxon>Eukaryota</taxon>
        <taxon>Fungi</taxon>
        <taxon>Dikarya</taxon>
        <taxon>Basidiomycota</taxon>
        <taxon>Agaricomycotina</taxon>
        <taxon>Agaricomycetes</taxon>
        <taxon>Agaricomycetidae</taxon>
        <taxon>Agaricales</taxon>
        <taxon>Agaricineae</taxon>
        <taxon>Strophariaceae</taxon>
        <taxon>Galerina</taxon>
    </lineage>
</organism>